<feature type="domain" description="Response regulatory" evidence="10">
    <location>
        <begin position="5"/>
        <end position="118"/>
    </location>
</feature>
<dbReference type="GO" id="GO:0032993">
    <property type="term" value="C:protein-DNA complex"/>
    <property type="evidence" value="ECO:0007669"/>
    <property type="project" value="TreeGrafter"/>
</dbReference>
<dbReference type="GO" id="GO:0000976">
    <property type="term" value="F:transcription cis-regulatory region binding"/>
    <property type="evidence" value="ECO:0007669"/>
    <property type="project" value="TreeGrafter"/>
</dbReference>
<keyword evidence="15" id="KW-1185">Reference proteome</keyword>
<evidence type="ECO:0000313" key="15">
    <source>
        <dbReference type="Proteomes" id="UP001178888"/>
    </source>
</evidence>
<keyword evidence="6 9" id="KW-0238">DNA-binding</keyword>
<dbReference type="GO" id="GO:0006355">
    <property type="term" value="P:regulation of DNA-templated transcription"/>
    <property type="evidence" value="ECO:0007669"/>
    <property type="project" value="InterPro"/>
</dbReference>
<dbReference type="PROSITE" id="PS50110">
    <property type="entry name" value="RESPONSE_REGULATORY"/>
    <property type="match status" value="1"/>
</dbReference>
<comment type="subcellular location">
    <subcellularLocation>
        <location evidence="1">Cytoplasm</location>
    </subcellularLocation>
</comment>
<evidence type="ECO:0000256" key="2">
    <source>
        <dbReference type="ARBA" id="ARBA00022490"/>
    </source>
</evidence>
<keyword evidence="3 8" id="KW-0597">Phosphoprotein</keyword>
<dbReference type="Proteomes" id="UP001178888">
    <property type="component" value="Unassembled WGS sequence"/>
</dbReference>
<evidence type="ECO:0000256" key="8">
    <source>
        <dbReference type="PROSITE-ProRule" id="PRU00169"/>
    </source>
</evidence>
<gene>
    <name evidence="13" type="ORF">E2K98_05515</name>
    <name evidence="12" type="ORF">RCG21_15115</name>
</gene>
<dbReference type="PANTHER" id="PTHR48111:SF2">
    <property type="entry name" value="RESPONSE REGULATOR SAER"/>
    <property type="match status" value="1"/>
</dbReference>
<dbReference type="Gene3D" id="1.10.10.10">
    <property type="entry name" value="Winged helix-like DNA-binding domain superfamily/Winged helix DNA-binding domain"/>
    <property type="match status" value="1"/>
</dbReference>
<keyword evidence="2" id="KW-0963">Cytoplasm</keyword>
<dbReference type="PROSITE" id="PS51755">
    <property type="entry name" value="OMPR_PHOB"/>
    <property type="match status" value="1"/>
</dbReference>
<dbReference type="CDD" id="cd17574">
    <property type="entry name" value="REC_OmpR"/>
    <property type="match status" value="1"/>
</dbReference>
<dbReference type="FunFam" id="3.40.50.2300:FF:000001">
    <property type="entry name" value="DNA-binding response regulator PhoB"/>
    <property type="match status" value="1"/>
</dbReference>
<dbReference type="InterPro" id="IPR036388">
    <property type="entry name" value="WH-like_DNA-bd_sf"/>
</dbReference>
<organism evidence="13 14">
    <name type="scientific">Bacillus salipaludis</name>
    <dbReference type="NCBI Taxonomy" id="2547811"/>
    <lineage>
        <taxon>Bacteria</taxon>
        <taxon>Bacillati</taxon>
        <taxon>Bacillota</taxon>
        <taxon>Bacilli</taxon>
        <taxon>Bacillales</taxon>
        <taxon>Bacillaceae</taxon>
        <taxon>Bacillus</taxon>
    </lineage>
</organism>
<dbReference type="EMBL" id="JAVGVR010000001">
    <property type="protein sequence ID" value="MDQ6597678.1"/>
    <property type="molecule type" value="Genomic_DNA"/>
</dbReference>
<keyword evidence="5" id="KW-0805">Transcription regulation</keyword>
<sequence>MSQETILIIDDEKEIRDLIGIYLTNEGYNVLKAADGIEGLEYLEKETVHLVVLDIMMPRLDGIQACMKIRERRNVPIIMLSAKSQDMDKIMGLTTGADDYVTKPFQPLELVARIKSQLRRYLRLNQTDENRQINPTGQMDVITIDELTINISTHEVTVEGREVKLTPREFAILELLARNVGVVFSTEKIYEQVWNEPFYESENTVMVHIRNLREKLENNPRTPRYIKTVWGVGYKIEQ</sequence>
<accession>A0A4R5VWY6</accession>
<reference evidence="12" key="2">
    <citation type="submission" date="2023-08" db="EMBL/GenBank/DDBJ databases">
        <title>Nitrogen cycling bacteria in agricultural field soils.</title>
        <authorList>
            <person name="Jang J."/>
        </authorList>
    </citation>
    <scope>NUCLEOTIDE SEQUENCE</scope>
    <source>
        <strain evidence="12">PS3-36</strain>
    </source>
</reference>
<dbReference type="Pfam" id="PF00486">
    <property type="entry name" value="Trans_reg_C"/>
    <property type="match status" value="1"/>
</dbReference>
<evidence type="ECO:0000256" key="9">
    <source>
        <dbReference type="PROSITE-ProRule" id="PRU01091"/>
    </source>
</evidence>
<keyword evidence="7" id="KW-0804">Transcription</keyword>
<dbReference type="RefSeq" id="WP_133333272.1">
    <property type="nucleotide sequence ID" value="NZ_JAVGVR010000001.1"/>
</dbReference>
<evidence type="ECO:0000256" key="4">
    <source>
        <dbReference type="ARBA" id="ARBA00023012"/>
    </source>
</evidence>
<evidence type="ECO:0000259" key="11">
    <source>
        <dbReference type="PROSITE" id="PS51755"/>
    </source>
</evidence>
<name>A0A4R5VWY6_9BACI</name>
<keyword evidence="4" id="KW-0902">Two-component regulatory system</keyword>
<evidence type="ECO:0000256" key="3">
    <source>
        <dbReference type="ARBA" id="ARBA00022553"/>
    </source>
</evidence>
<evidence type="ECO:0000256" key="6">
    <source>
        <dbReference type="ARBA" id="ARBA00023125"/>
    </source>
</evidence>
<evidence type="ECO:0000313" key="12">
    <source>
        <dbReference type="EMBL" id="MDQ6597678.1"/>
    </source>
</evidence>
<dbReference type="EMBL" id="SMYO01000003">
    <property type="protein sequence ID" value="TDK62922.1"/>
    <property type="molecule type" value="Genomic_DNA"/>
</dbReference>
<dbReference type="GO" id="GO:0005829">
    <property type="term" value="C:cytosol"/>
    <property type="evidence" value="ECO:0007669"/>
    <property type="project" value="TreeGrafter"/>
</dbReference>
<dbReference type="AlphaFoldDB" id="A0A4R5VWY6"/>
<reference evidence="13 14" key="1">
    <citation type="submission" date="2019-03" db="EMBL/GenBank/DDBJ databases">
        <title>Bacillus niacini sp. nov. a Nicotinate-Metabolizing Mesophile Isolated from Soil.</title>
        <authorList>
            <person name="Zhang G."/>
        </authorList>
    </citation>
    <scope>NUCLEOTIDE SEQUENCE [LARGE SCALE GENOMIC DNA]</scope>
    <source>
        <strain evidence="13 14">WN066</strain>
    </source>
</reference>
<protein>
    <submittedName>
        <fullName evidence="13">Response regulator transcription factor</fullName>
    </submittedName>
</protein>
<dbReference type="Pfam" id="PF00072">
    <property type="entry name" value="Response_reg"/>
    <property type="match status" value="1"/>
</dbReference>
<dbReference type="InterPro" id="IPR001789">
    <property type="entry name" value="Sig_transdc_resp-reg_receiver"/>
</dbReference>
<evidence type="ECO:0000313" key="13">
    <source>
        <dbReference type="EMBL" id="TDK62922.1"/>
    </source>
</evidence>
<dbReference type="InterPro" id="IPR011006">
    <property type="entry name" value="CheY-like_superfamily"/>
</dbReference>
<evidence type="ECO:0000256" key="5">
    <source>
        <dbReference type="ARBA" id="ARBA00023015"/>
    </source>
</evidence>
<evidence type="ECO:0000259" key="10">
    <source>
        <dbReference type="PROSITE" id="PS50110"/>
    </source>
</evidence>
<dbReference type="Gene3D" id="6.10.250.690">
    <property type="match status" value="1"/>
</dbReference>
<dbReference type="InterPro" id="IPR039420">
    <property type="entry name" value="WalR-like"/>
</dbReference>
<dbReference type="SMART" id="SM00448">
    <property type="entry name" value="REC"/>
    <property type="match status" value="1"/>
</dbReference>
<evidence type="ECO:0000313" key="14">
    <source>
        <dbReference type="Proteomes" id="UP000295132"/>
    </source>
</evidence>
<dbReference type="SMART" id="SM00862">
    <property type="entry name" value="Trans_reg_C"/>
    <property type="match status" value="1"/>
</dbReference>
<dbReference type="SUPFAM" id="SSF46894">
    <property type="entry name" value="C-terminal effector domain of the bipartite response regulators"/>
    <property type="match status" value="1"/>
</dbReference>
<feature type="domain" description="OmpR/PhoB-type" evidence="11">
    <location>
        <begin position="139"/>
        <end position="238"/>
    </location>
</feature>
<dbReference type="PANTHER" id="PTHR48111">
    <property type="entry name" value="REGULATOR OF RPOS"/>
    <property type="match status" value="1"/>
</dbReference>
<dbReference type="SUPFAM" id="SSF52172">
    <property type="entry name" value="CheY-like"/>
    <property type="match status" value="1"/>
</dbReference>
<evidence type="ECO:0000256" key="1">
    <source>
        <dbReference type="ARBA" id="ARBA00004496"/>
    </source>
</evidence>
<dbReference type="CDD" id="cd00383">
    <property type="entry name" value="trans_reg_C"/>
    <property type="match status" value="1"/>
</dbReference>
<comment type="caution">
    <text evidence="13">The sequence shown here is derived from an EMBL/GenBank/DDBJ whole genome shotgun (WGS) entry which is preliminary data.</text>
</comment>
<feature type="modified residue" description="4-aspartylphosphate" evidence="8">
    <location>
        <position position="54"/>
    </location>
</feature>
<proteinExistence type="predicted"/>
<dbReference type="InterPro" id="IPR001867">
    <property type="entry name" value="OmpR/PhoB-type_DNA-bd"/>
</dbReference>
<dbReference type="FunFam" id="1.10.10.10:FF:000018">
    <property type="entry name" value="DNA-binding response regulator ResD"/>
    <property type="match status" value="1"/>
</dbReference>
<evidence type="ECO:0000256" key="7">
    <source>
        <dbReference type="ARBA" id="ARBA00023163"/>
    </source>
</evidence>
<dbReference type="InterPro" id="IPR016032">
    <property type="entry name" value="Sig_transdc_resp-reg_C-effctor"/>
</dbReference>
<dbReference type="Proteomes" id="UP000295132">
    <property type="component" value="Unassembled WGS sequence"/>
</dbReference>
<dbReference type="GO" id="GO:0000156">
    <property type="term" value="F:phosphorelay response regulator activity"/>
    <property type="evidence" value="ECO:0007669"/>
    <property type="project" value="TreeGrafter"/>
</dbReference>
<dbReference type="Gene3D" id="3.40.50.2300">
    <property type="match status" value="1"/>
</dbReference>
<feature type="DNA-binding region" description="OmpR/PhoB-type" evidence="9">
    <location>
        <begin position="139"/>
        <end position="238"/>
    </location>
</feature>